<accession>A0A0E9PJX5</accession>
<dbReference type="InterPro" id="IPR052004">
    <property type="entry name" value="Dynein_assembly_factor_4"/>
</dbReference>
<dbReference type="PANTHER" id="PTHR46492:SF1">
    <property type="entry name" value="DYNEIN AXONEMAL ASSEMBLY FACTOR 4"/>
    <property type="match status" value="1"/>
</dbReference>
<dbReference type="GO" id="GO:0007368">
    <property type="term" value="P:determination of left/right symmetry"/>
    <property type="evidence" value="ECO:0007669"/>
    <property type="project" value="TreeGrafter"/>
</dbReference>
<dbReference type="EMBL" id="GBXM01103788">
    <property type="protein sequence ID" value="JAH04789.1"/>
    <property type="molecule type" value="Transcribed_RNA"/>
</dbReference>
<dbReference type="InterPro" id="IPR011990">
    <property type="entry name" value="TPR-like_helical_dom_sf"/>
</dbReference>
<dbReference type="SUPFAM" id="SSF48452">
    <property type="entry name" value="TPR-like"/>
    <property type="match status" value="1"/>
</dbReference>
<proteinExistence type="predicted"/>
<dbReference type="PANTHER" id="PTHR46492">
    <property type="entry name" value="DYNEIN ASSEMBLY FACTOR 4, AXONEMAL"/>
    <property type="match status" value="1"/>
</dbReference>
<dbReference type="GO" id="GO:0007507">
    <property type="term" value="P:heart development"/>
    <property type="evidence" value="ECO:0007669"/>
    <property type="project" value="TreeGrafter"/>
</dbReference>
<evidence type="ECO:0000313" key="1">
    <source>
        <dbReference type="EMBL" id="JAH04789.1"/>
    </source>
</evidence>
<name>A0A0E9PJX5_ANGAN</name>
<dbReference type="GO" id="GO:0005576">
    <property type="term" value="C:extracellular region"/>
    <property type="evidence" value="ECO:0007669"/>
    <property type="project" value="GOC"/>
</dbReference>
<dbReference type="GO" id="GO:0036158">
    <property type="term" value="P:outer dynein arm assembly"/>
    <property type="evidence" value="ECO:0007669"/>
    <property type="project" value="TreeGrafter"/>
</dbReference>
<dbReference type="Gene3D" id="1.25.40.10">
    <property type="entry name" value="Tetratricopeptide repeat domain"/>
    <property type="match status" value="1"/>
</dbReference>
<sequence>MHMPPCFSFSKLFATGNYLAAVSAYNLAIQLNRNIPALYSNRAACHLKLRNLH</sequence>
<protein>
    <submittedName>
        <fullName evidence="1">Uncharacterized protein</fullName>
    </submittedName>
</protein>
<reference evidence="1" key="1">
    <citation type="submission" date="2014-11" db="EMBL/GenBank/DDBJ databases">
        <authorList>
            <person name="Amaro Gonzalez C."/>
        </authorList>
    </citation>
    <scope>NUCLEOTIDE SEQUENCE</scope>
</reference>
<dbReference type="AlphaFoldDB" id="A0A0E9PJX5"/>
<dbReference type="GO" id="GO:0030331">
    <property type="term" value="F:nuclear estrogen receptor binding"/>
    <property type="evidence" value="ECO:0007669"/>
    <property type="project" value="TreeGrafter"/>
</dbReference>
<dbReference type="GO" id="GO:0036159">
    <property type="term" value="P:inner dynein arm assembly"/>
    <property type="evidence" value="ECO:0007669"/>
    <property type="project" value="TreeGrafter"/>
</dbReference>
<dbReference type="GO" id="GO:0003351">
    <property type="term" value="P:epithelial cilium movement involved in extracellular fluid movement"/>
    <property type="evidence" value="ECO:0007669"/>
    <property type="project" value="TreeGrafter"/>
</dbReference>
<organism evidence="1">
    <name type="scientific">Anguilla anguilla</name>
    <name type="common">European freshwater eel</name>
    <name type="synonym">Muraena anguilla</name>
    <dbReference type="NCBI Taxonomy" id="7936"/>
    <lineage>
        <taxon>Eukaryota</taxon>
        <taxon>Metazoa</taxon>
        <taxon>Chordata</taxon>
        <taxon>Craniata</taxon>
        <taxon>Vertebrata</taxon>
        <taxon>Euteleostomi</taxon>
        <taxon>Actinopterygii</taxon>
        <taxon>Neopterygii</taxon>
        <taxon>Teleostei</taxon>
        <taxon>Anguilliformes</taxon>
        <taxon>Anguillidae</taxon>
        <taxon>Anguilla</taxon>
    </lineage>
</organism>
<reference evidence="1" key="2">
    <citation type="journal article" date="2015" name="Fish Shellfish Immunol.">
        <title>Early steps in the European eel (Anguilla anguilla)-Vibrio vulnificus interaction in the gills: Role of the RtxA13 toxin.</title>
        <authorList>
            <person name="Callol A."/>
            <person name="Pajuelo D."/>
            <person name="Ebbesson L."/>
            <person name="Teles M."/>
            <person name="MacKenzie S."/>
            <person name="Amaro C."/>
        </authorList>
    </citation>
    <scope>NUCLEOTIDE SEQUENCE</scope>
</reference>